<feature type="domain" description="CUB" evidence="4">
    <location>
        <begin position="219"/>
        <end position="362"/>
    </location>
</feature>
<evidence type="ECO:0000313" key="6">
    <source>
        <dbReference type="RefSeq" id="XP_029634826.1"/>
    </source>
</evidence>
<sequence>MMVNILQGIILALTYSIHLSNAVNPAKENCLTYESNYPKTRACECVVYQSYGNSRGKFTSPNFPETYPRNINCILYTFIGDLGEIIELSFLEFDLKMPGQDRLLSISRVSAANRCTDFLKFFLDLDRAEVNQYSSWNYEVCGNISTIQKKHYSSGRSLILEFHSDTGPGNYTGFRGIFQFLDKNSYLQRSSVSQTAGREIMVHEGKFVTNGVRDPGTPCTYSYISTNSTKTGGLFSPRYPQNYPPGASCQFIFEGLPGEKVKVEFENIQLHHVDKRYQIGTKCPIEVADGLSTDTRTNPSCDESYDAILVHDGIDKSANVIGIFCDVHNTQVVKSSGRYMYIDFYSDDKDERQGFAAKYTFFTEHQTTADSRTTPSTGMKNSNAESVIEKTKMRDVNAAATEILVPSMDPTNSNASTNCNRHISSADGKNGTITSPNYPNPYPGDITCRFTFEGSGPERVQLRFTHMDLYFPGGNAAKPHDCQAADSVTITIYINGEPTDLDTKCGRELPPMYMSNEHRMTVVFRSLTYSHTVTGFQADYAFVRNFGISTGEPDSRYLCGFNYKSILASSGFFTSPNYPGKYPRITECHYLFYGQKGEKVIIDFTKFEVDGVKPNCDEEHKSDYVSFSNFFTTQDRKMDRFCGLRTGKNNTVKSDGEFFKVTFKSNGIYDALGFMAKYRFVQTNNKQSPDVPKTSKAPRTYTIGGDSCSLYEHSQQWTSILCLLVFFLL</sequence>
<accession>A0A6P7S9W1</accession>
<dbReference type="AlphaFoldDB" id="A0A6P7S9W1"/>
<dbReference type="InterPro" id="IPR053207">
    <property type="entry name" value="Non-NMDA_GluR_Accessory"/>
</dbReference>
<feature type="domain" description="CUB" evidence="4">
    <location>
        <begin position="43"/>
        <end position="181"/>
    </location>
</feature>
<feature type="signal peptide" evidence="3">
    <location>
        <begin position="1"/>
        <end position="22"/>
    </location>
</feature>
<dbReference type="RefSeq" id="XP_036357878.1">
    <property type="nucleotide sequence ID" value="XM_036501985.1"/>
</dbReference>
<feature type="domain" description="CUB" evidence="4">
    <location>
        <begin position="559"/>
        <end position="681"/>
    </location>
</feature>
<keyword evidence="1" id="KW-1015">Disulfide bond</keyword>
<proteinExistence type="predicted"/>
<dbReference type="KEGG" id="osn:115210389"/>
<dbReference type="GO" id="GO:0005886">
    <property type="term" value="C:plasma membrane"/>
    <property type="evidence" value="ECO:0007669"/>
    <property type="project" value="TreeGrafter"/>
</dbReference>
<evidence type="ECO:0000256" key="3">
    <source>
        <dbReference type="SAM" id="SignalP"/>
    </source>
</evidence>
<dbReference type="PANTHER" id="PTHR47537:SF2">
    <property type="entry name" value="CUBILIN"/>
    <property type="match status" value="1"/>
</dbReference>
<organism evidence="5 6">
    <name type="scientific">Octopus sinensis</name>
    <name type="common">East Asian common octopus</name>
    <dbReference type="NCBI Taxonomy" id="2607531"/>
    <lineage>
        <taxon>Eukaryota</taxon>
        <taxon>Metazoa</taxon>
        <taxon>Spiralia</taxon>
        <taxon>Lophotrochozoa</taxon>
        <taxon>Mollusca</taxon>
        <taxon>Cephalopoda</taxon>
        <taxon>Coleoidea</taxon>
        <taxon>Octopodiformes</taxon>
        <taxon>Octopoda</taxon>
        <taxon>Incirrata</taxon>
        <taxon>Octopodidae</taxon>
        <taxon>Octopus</taxon>
    </lineage>
</organism>
<dbReference type="SMART" id="SM00042">
    <property type="entry name" value="CUB"/>
    <property type="match status" value="4"/>
</dbReference>
<evidence type="ECO:0000256" key="1">
    <source>
        <dbReference type="ARBA" id="ARBA00023157"/>
    </source>
</evidence>
<protein>
    <submittedName>
        <fullName evidence="6 7">Bone morphogenetic protein 1 isoform X1</fullName>
    </submittedName>
</protein>
<dbReference type="Pfam" id="PF00431">
    <property type="entry name" value="CUB"/>
    <property type="match status" value="5"/>
</dbReference>
<dbReference type="Proteomes" id="UP000515154">
    <property type="component" value="Linkage group LG4"/>
</dbReference>
<dbReference type="PROSITE" id="PS01180">
    <property type="entry name" value="CUB"/>
    <property type="match status" value="4"/>
</dbReference>
<dbReference type="CDD" id="cd00041">
    <property type="entry name" value="CUB"/>
    <property type="match status" value="4"/>
</dbReference>
<evidence type="ECO:0000259" key="4">
    <source>
        <dbReference type="PROSITE" id="PS01180"/>
    </source>
</evidence>
<feature type="chain" id="PRO_5045019640" evidence="3">
    <location>
        <begin position="23"/>
        <end position="729"/>
    </location>
</feature>
<name>A0A6P7S9W1_9MOLL</name>
<comment type="caution">
    <text evidence="2">Lacks conserved residue(s) required for the propagation of feature annotation.</text>
</comment>
<dbReference type="RefSeq" id="XP_029634826.1">
    <property type="nucleotide sequence ID" value="XM_029778966.2"/>
</dbReference>
<dbReference type="InterPro" id="IPR000859">
    <property type="entry name" value="CUB_dom"/>
</dbReference>
<evidence type="ECO:0000313" key="7">
    <source>
        <dbReference type="RefSeq" id="XP_036357878.1"/>
    </source>
</evidence>
<dbReference type="InterPro" id="IPR035914">
    <property type="entry name" value="Sperma_CUB_dom_sf"/>
</dbReference>
<dbReference type="PANTHER" id="PTHR47537">
    <property type="entry name" value="CUBILIN"/>
    <property type="match status" value="1"/>
</dbReference>
<keyword evidence="5" id="KW-1185">Reference proteome</keyword>
<reference evidence="6 7" key="1">
    <citation type="submission" date="2025-08" db="UniProtKB">
        <authorList>
            <consortium name="RefSeq"/>
        </authorList>
    </citation>
    <scope>IDENTIFICATION</scope>
</reference>
<dbReference type="SUPFAM" id="SSF49854">
    <property type="entry name" value="Spermadhesin, CUB domain"/>
    <property type="match status" value="4"/>
</dbReference>
<feature type="domain" description="CUB" evidence="4">
    <location>
        <begin position="419"/>
        <end position="543"/>
    </location>
</feature>
<evidence type="ECO:0000313" key="5">
    <source>
        <dbReference type="Proteomes" id="UP000515154"/>
    </source>
</evidence>
<dbReference type="Gene3D" id="2.60.120.290">
    <property type="entry name" value="Spermadhesin, CUB domain"/>
    <property type="match status" value="4"/>
</dbReference>
<gene>
    <name evidence="6 7" type="primary">LOC115210389</name>
</gene>
<keyword evidence="3" id="KW-0732">Signal</keyword>
<evidence type="ECO:0000256" key="2">
    <source>
        <dbReference type="PROSITE-ProRule" id="PRU00059"/>
    </source>
</evidence>